<dbReference type="GO" id="GO:0005737">
    <property type="term" value="C:cytoplasm"/>
    <property type="evidence" value="ECO:0007669"/>
    <property type="project" value="UniProtKB-SubCell"/>
</dbReference>
<feature type="compositionally biased region" description="Basic residues" evidence="7">
    <location>
        <begin position="56"/>
        <end position="71"/>
    </location>
</feature>
<sequence>MAKTRSQSKHSRAARRAVSPSADVDKSLTSLPRAESTVVQRESILSERANAGVTKKQPKPKAKSRVQRARQQKGIDRAELVLDQLEKKVEKSVTRGKTVKERRVGWKLFAGFMWDVVNTSHIQAEWEDLNRKSGSTMFQALNDEAEDNNDDDAMVDASAAPQKSKQQPQPTFAVQNPVTDDHADIDVDDDIT</sequence>
<dbReference type="PANTHER" id="PTHR28280:SF1">
    <property type="entry name" value="SHUTTLING PRE-60S FACTOR ECM1"/>
    <property type="match status" value="1"/>
</dbReference>
<protein>
    <submittedName>
        <fullName evidence="8">Alb1-domain-containing protein</fullName>
    </submittedName>
</protein>
<evidence type="ECO:0000256" key="6">
    <source>
        <dbReference type="ARBA" id="ARBA00023242"/>
    </source>
</evidence>
<dbReference type="InterPro" id="IPR022784">
    <property type="entry name" value="Ribosome_bgen_Alb1"/>
</dbReference>
<name>A0A5N6U8R5_ASPAV</name>
<organism evidence="8 9">
    <name type="scientific">Aspergillus avenaceus</name>
    <dbReference type="NCBI Taxonomy" id="36643"/>
    <lineage>
        <taxon>Eukaryota</taxon>
        <taxon>Fungi</taxon>
        <taxon>Dikarya</taxon>
        <taxon>Ascomycota</taxon>
        <taxon>Pezizomycotina</taxon>
        <taxon>Eurotiomycetes</taxon>
        <taxon>Eurotiomycetidae</taxon>
        <taxon>Eurotiales</taxon>
        <taxon>Aspergillaceae</taxon>
        <taxon>Aspergillus</taxon>
        <taxon>Aspergillus subgen. Circumdati</taxon>
    </lineage>
</organism>
<keyword evidence="3" id="KW-0813">Transport</keyword>
<dbReference type="Pfam" id="PF09135">
    <property type="entry name" value="Alb1"/>
    <property type="match status" value="1"/>
</dbReference>
<dbReference type="EMBL" id="ML742025">
    <property type="protein sequence ID" value="KAE8154980.1"/>
    <property type="molecule type" value="Genomic_DNA"/>
</dbReference>
<evidence type="ECO:0000313" key="8">
    <source>
        <dbReference type="EMBL" id="KAE8154980.1"/>
    </source>
</evidence>
<evidence type="ECO:0000313" key="9">
    <source>
        <dbReference type="Proteomes" id="UP000325780"/>
    </source>
</evidence>
<evidence type="ECO:0000256" key="5">
    <source>
        <dbReference type="ARBA" id="ARBA00022517"/>
    </source>
</evidence>
<proteinExistence type="predicted"/>
<keyword evidence="9" id="KW-1185">Reference proteome</keyword>
<dbReference type="Proteomes" id="UP000325780">
    <property type="component" value="Unassembled WGS sequence"/>
</dbReference>
<keyword evidence="6" id="KW-0539">Nucleus</keyword>
<dbReference type="GO" id="GO:0030687">
    <property type="term" value="C:preribosome, large subunit precursor"/>
    <property type="evidence" value="ECO:0007669"/>
    <property type="project" value="TreeGrafter"/>
</dbReference>
<accession>A0A5N6U8R5</accession>
<feature type="region of interest" description="Disordered" evidence="7">
    <location>
        <begin position="141"/>
        <end position="192"/>
    </location>
</feature>
<gene>
    <name evidence="8" type="ORF">BDV25DRAFT_135316</name>
</gene>
<dbReference type="GO" id="GO:0000055">
    <property type="term" value="P:ribosomal large subunit export from nucleus"/>
    <property type="evidence" value="ECO:0007669"/>
    <property type="project" value="TreeGrafter"/>
</dbReference>
<feature type="region of interest" description="Disordered" evidence="7">
    <location>
        <begin position="1"/>
        <end position="72"/>
    </location>
</feature>
<evidence type="ECO:0000256" key="1">
    <source>
        <dbReference type="ARBA" id="ARBA00004123"/>
    </source>
</evidence>
<dbReference type="AlphaFoldDB" id="A0A5N6U8R5"/>
<dbReference type="PANTHER" id="PTHR28280">
    <property type="entry name" value="SHUTTLING PRE-60S FACTOR ECM1"/>
    <property type="match status" value="1"/>
</dbReference>
<evidence type="ECO:0000256" key="3">
    <source>
        <dbReference type="ARBA" id="ARBA00022448"/>
    </source>
</evidence>
<reference evidence="8 9" key="1">
    <citation type="submission" date="2019-04" db="EMBL/GenBank/DDBJ databases">
        <title>Friends and foes A comparative genomics study of 23 Aspergillus species from section Flavi.</title>
        <authorList>
            <consortium name="DOE Joint Genome Institute"/>
            <person name="Kjaerbolling I."/>
            <person name="Vesth T."/>
            <person name="Frisvad J.C."/>
            <person name="Nybo J.L."/>
            <person name="Theobald S."/>
            <person name="Kildgaard S."/>
            <person name="Isbrandt T."/>
            <person name="Kuo A."/>
            <person name="Sato A."/>
            <person name="Lyhne E.K."/>
            <person name="Kogle M.E."/>
            <person name="Wiebenga A."/>
            <person name="Kun R.S."/>
            <person name="Lubbers R.J."/>
            <person name="Makela M.R."/>
            <person name="Barry K."/>
            <person name="Chovatia M."/>
            <person name="Clum A."/>
            <person name="Daum C."/>
            <person name="Haridas S."/>
            <person name="He G."/>
            <person name="LaButti K."/>
            <person name="Lipzen A."/>
            <person name="Mondo S."/>
            <person name="Riley R."/>
            <person name="Salamov A."/>
            <person name="Simmons B.A."/>
            <person name="Magnuson J.K."/>
            <person name="Henrissat B."/>
            <person name="Mortensen U.H."/>
            <person name="Larsen T.O."/>
            <person name="Devries R.P."/>
            <person name="Grigoriev I.V."/>
            <person name="Machida M."/>
            <person name="Baker S.E."/>
            <person name="Andersen M.R."/>
        </authorList>
    </citation>
    <scope>NUCLEOTIDE SEQUENCE [LARGE SCALE GENOMIC DNA]</scope>
    <source>
        <strain evidence="8 9">IBT 18842</strain>
    </source>
</reference>
<evidence type="ECO:0000256" key="7">
    <source>
        <dbReference type="SAM" id="MobiDB-lite"/>
    </source>
</evidence>
<evidence type="ECO:0000256" key="2">
    <source>
        <dbReference type="ARBA" id="ARBA00004496"/>
    </source>
</evidence>
<keyword evidence="4" id="KW-0963">Cytoplasm</keyword>
<dbReference type="InterPro" id="IPR053278">
    <property type="entry name" value="Pre-60S_factor_ECM1"/>
</dbReference>
<evidence type="ECO:0000256" key="4">
    <source>
        <dbReference type="ARBA" id="ARBA00022490"/>
    </source>
</evidence>
<dbReference type="GO" id="GO:0005730">
    <property type="term" value="C:nucleolus"/>
    <property type="evidence" value="ECO:0007669"/>
    <property type="project" value="TreeGrafter"/>
</dbReference>
<dbReference type="OrthoDB" id="5304887at2759"/>
<feature type="compositionally biased region" description="Low complexity" evidence="7">
    <location>
        <begin position="155"/>
        <end position="170"/>
    </location>
</feature>
<feature type="compositionally biased region" description="Basic residues" evidence="7">
    <location>
        <begin position="1"/>
        <end position="15"/>
    </location>
</feature>
<feature type="compositionally biased region" description="Acidic residues" evidence="7">
    <location>
        <begin position="143"/>
        <end position="154"/>
    </location>
</feature>
<keyword evidence="5" id="KW-0690">Ribosome biogenesis</keyword>
<comment type="subcellular location">
    <subcellularLocation>
        <location evidence="2">Cytoplasm</location>
    </subcellularLocation>
    <subcellularLocation>
        <location evidence="1">Nucleus</location>
    </subcellularLocation>
</comment>